<proteinExistence type="predicted"/>
<dbReference type="OrthoDB" id="8736397at2"/>
<organism evidence="1 2">
    <name type="scientific">Burkholderia ambifaria (strain MC40-6)</name>
    <dbReference type="NCBI Taxonomy" id="398577"/>
    <lineage>
        <taxon>Bacteria</taxon>
        <taxon>Pseudomonadati</taxon>
        <taxon>Pseudomonadota</taxon>
        <taxon>Betaproteobacteria</taxon>
        <taxon>Burkholderiales</taxon>
        <taxon>Burkholderiaceae</taxon>
        <taxon>Burkholderia</taxon>
        <taxon>Burkholderia cepacia complex</taxon>
    </lineage>
</organism>
<dbReference type="AlphaFoldDB" id="B1Z6D3"/>
<dbReference type="GO" id="GO:0003676">
    <property type="term" value="F:nucleic acid binding"/>
    <property type="evidence" value="ECO:0007669"/>
    <property type="project" value="InterPro"/>
</dbReference>
<accession>B1Z6D3</accession>
<evidence type="ECO:0000313" key="2">
    <source>
        <dbReference type="Proteomes" id="UP000001680"/>
    </source>
</evidence>
<dbReference type="RefSeq" id="WP_012367244.1">
    <property type="nucleotide sequence ID" value="NC_010553.1"/>
</dbReference>
<evidence type="ECO:0000313" key="1">
    <source>
        <dbReference type="EMBL" id="ACB69010.1"/>
    </source>
</evidence>
<gene>
    <name evidence="1" type="ordered locus">BamMC406_6589</name>
</gene>
<dbReference type="KEGG" id="bac:BamMC406_6589"/>
<evidence type="ECO:0008006" key="3">
    <source>
        <dbReference type="Google" id="ProtNLM"/>
    </source>
</evidence>
<dbReference type="Gene3D" id="3.30.420.10">
    <property type="entry name" value="Ribonuclease H-like superfamily/Ribonuclease H"/>
    <property type="match status" value="1"/>
</dbReference>
<keyword evidence="1" id="KW-0614">Plasmid</keyword>
<dbReference type="InterPro" id="IPR036397">
    <property type="entry name" value="RNaseH_sf"/>
</dbReference>
<dbReference type="Proteomes" id="UP000001680">
    <property type="component" value="Plasmid pBMC401"/>
</dbReference>
<sequence length="444" mass="49293">MVDALAEATDGTTLTLRAGGSLNDGTELNDVDLAAWPSIDELALSAERRALYRRRERAIRLYLNGATDREIQAACSLGRVQTYRLLTERCLKTHPDGRVNGWRGLLPYTRVKSYERTAPLKLNAWSGGAVGALQWVFESPAGRGLEERLRERILGKRSDLEASRRPRMAVFRWFLAELRARGFERRGEWPFNVEKRGYVTLARYIDRVLAEHPSRARQLAGGAEAVRKARAGDGTRRPPLAPFERVECDAHKLDARMTVLVPSPHGGTEPRLIHRLWVVVLIEVASRVVLGYHLSLRRECAAEDVLHAVRCALVPWKPRDLQFSDEAYVPGAGLPSYRLPPLAGACWNEFSVDGALANICARVEGVLRDVVGATLVKPQDPGSYSCRRSKDDRPFVESFFGHLAAGGFHRLATTTGSLPADKRGANPDAAALATQFQLEYAQEL</sequence>
<dbReference type="HOGENOM" id="CLU_616324_0_0_4"/>
<name>B1Z6D3_BURA4</name>
<reference evidence="2" key="1">
    <citation type="submission" date="2008-04" db="EMBL/GenBank/DDBJ databases">
        <title>Complete sequence of plasmid 1 of Burkholderia ambifaria MC40-6.</title>
        <authorList>
            <person name="Copeland A."/>
            <person name="Lucas S."/>
            <person name="Lapidus A."/>
            <person name="Glavina del Rio T."/>
            <person name="Dalin E."/>
            <person name="Tice H."/>
            <person name="Pitluck S."/>
            <person name="Chain P."/>
            <person name="Malfatti S."/>
            <person name="Shin M."/>
            <person name="Vergez L."/>
            <person name="Lang D."/>
            <person name="Schmutz J."/>
            <person name="Larimer F."/>
            <person name="Land M."/>
            <person name="Hauser L."/>
            <person name="Kyrpides N."/>
            <person name="Lykidis A."/>
            <person name="Ramette A."/>
            <person name="Konstantinidis K."/>
            <person name="Tiedje J."/>
            <person name="Richardson P."/>
        </authorList>
    </citation>
    <scope>NUCLEOTIDE SEQUENCE [LARGE SCALE GENOMIC DNA]</scope>
    <source>
        <strain evidence="2">MC40-6</strain>
        <plasmid evidence="2">Plasmid pBMC401</plasmid>
    </source>
</reference>
<protein>
    <recommendedName>
        <fullName evidence="3">Integrase catalytic domain-containing protein</fullName>
    </recommendedName>
</protein>
<dbReference type="EMBL" id="CP001028">
    <property type="protein sequence ID" value="ACB69010.1"/>
    <property type="molecule type" value="Genomic_DNA"/>
</dbReference>
<geneLocation type="plasmid" evidence="1 2">
    <name>pBMC401</name>
</geneLocation>